<comment type="caution">
    <text evidence="1">The sequence shown here is derived from an EMBL/GenBank/DDBJ whole genome shotgun (WGS) entry which is preliminary data.</text>
</comment>
<reference evidence="1 2" key="1">
    <citation type="journal article" date="2011" name="J. Bacteriol.">
        <title>Genome sequence of 'Pedosphaera parvula' Ellin514, an aerobic Verrucomicrobial isolate from pasture soil.</title>
        <authorList>
            <person name="Kant R."/>
            <person name="van Passel M.W."/>
            <person name="Sangwan P."/>
            <person name="Palva A."/>
            <person name="Lucas S."/>
            <person name="Copeland A."/>
            <person name="Lapidus A."/>
            <person name="Glavina Del Rio T."/>
            <person name="Dalin E."/>
            <person name="Tice H."/>
            <person name="Bruce D."/>
            <person name="Goodwin L."/>
            <person name="Pitluck S."/>
            <person name="Chertkov O."/>
            <person name="Larimer F.W."/>
            <person name="Land M.L."/>
            <person name="Hauser L."/>
            <person name="Brettin T.S."/>
            <person name="Detter J.C."/>
            <person name="Han S."/>
            <person name="de Vos W.M."/>
            <person name="Janssen P.H."/>
            <person name="Smidt H."/>
        </authorList>
    </citation>
    <scope>NUCLEOTIDE SEQUENCE [LARGE SCALE GENOMIC DNA]</scope>
    <source>
        <strain evidence="1 2">Ellin514</strain>
    </source>
</reference>
<sequence>MVKAGTKQFVRDGRNLQGIGFMVSIRPGDNVETEFGLMVDTIYKWYSQHTEMCGEITIGFVTGPEHEESLMTYVMSLIQQEEPLRPLFLQLGRVDVTFISRDGKDQKEFKFEVS</sequence>
<gene>
    <name evidence="1" type="ORF">Cflav_PD2491</name>
</gene>
<keyword evidence="2" id="KW-1185">Reference proteome</keyword>
<accession>B9XKU1</accession>
<evidence type="ECO:0000313" key="1">
    <source>
        <dbReference type="EMBL" id="EEF59584.1"/>
    </source>
</evidence>
<dbReference type="Proteomes" id="UP000003688">
    <property type="component" value="Unassembled WGS sequence"/>
</dbReference>
<proteinExistence type="predicted"/>
<organism evidence="1 2">
    <name type="scientific">Pedosphaera parvula (strain Ellin514)</name>
    <dbReference type="NCBI Taxonomy" id="320771"/>
    <lineage>
        <taxon>Bacteria</taxon>
        <taxon>Pseudomonadati</taxon>
        <taxon>Verrucomicrobiota</taxon>
        <taxon>Pedosphaerae</taxon>
        <taxon>Pedosphaerales</taxon>
        <taxon>Pedosphaeraceae</taxon>
        <taxon>Pedosphaera</taxon>
    </lineage>
</organism>
<dbReference type="AlphaFoldDB" id="B9XKU1"/>
<evidence type="ECO:0000313" key="2">
    <source>
        <dbReference type="Proteomes" id="UP000003688"/>
    </source>
</evidence>
<protein>
    <submittedName>
        <fullName evidence="1">Uncharacterized protein</fullName>
    </submittedName>
</protein>
<dbReference type="EMBL" id="ABOX02000026">
    <property type="protein sequence ID" value="EEF59584.1"/>
    <property type="molecule type" value="Genomic_DNA"/>
</dbReference>
<name>B9XKU1_PEDPL</name>